<keyword evidence="7" id="KW-0762">Sugar transport</keyword>
<proteinExistence type="inferred from homology"/>
<feature type="transmembrane region" description="Helical" evidence="14">
    <location>
        <begin position="6"/>
        <end position="27"/>
    </location>
</feature>
<keyword evidence="8 14" id="KW-0812">Transmembrane</keyword>
<dbReference type="GO" id="GO:0000139">
    <property type="term" value="C:Golgi membrane"/>
    <property type="evidence" value="ECO:0007669"/>
    <property type="project" value="UniProtKB-SubCell"/>
</dbReference>
<dbReference type="EMBL" id="LGRX02028460">
    <property type="protein sequence ID" value="KAK3248045.1"/>
    <property type="molecule type" value="Genomic_DNA"/>
</dbReference>
<feature type="transmembrane region" description="Helical" evidence="14">
    <location>
        <begin position="101"/>
        <end position="119"/>
    </location>
</feature>
<dbReference type="Proteomes" id="UP001190700">
    <property type="component" value="Unassembled WGS sequence"/>
</dbReference>
<evidence type="ECO:0000256" key="3">
    <source>
        <dbReference type="ARBA" id="ARBA00007809"/>
    </source>
</evidence>
<feature type="transmembrane region" description="Helical" evidence="14">
    <location>
        <begin position="191"/>
        <end position="211"/>
    </location>
</feature>
<evidence type="ECO:0000256" key="10">
    <source>
        <dbReference type="ARBA" id="ARBA00022989"/>
    </source>
</evidence>
<evidence type="ECO:0000256" key="5">
    <source>
        <dbReference type="ARBA" id="ARBA00022448"/>
    </source>
</evidence>
<organism evidence="15 16">
    <name type="scientific">Cymbomonas tetramitiformis</name>
    <dbReference type="NCBI Taxonomy" id="36881"/>
    <lineage>
        <taxon>Eukaryota</taxon>
        <taxon>Viridiplantae</taxon>
        <taxon>Chlorophyta</taxon>
        <taxon>Pyramimonadophyceae</taxon>
        <taxon>Pyramimonadales</taxon>
        <taxon>Pyramimonadaceae</taxon>
        <taxon>Cymbomonas</taxon>
    </lineage>
</organism>
<protein>
    <recommendedName>
        <fullName evidence="4">Sugar transporter SWEET1</fullName>
    </recommendedName>
</protein>
<dbReference type="AlphaFoldDB" id="A0AAE0C5S3"/>
<feature type="transmembrane region" description="Helical" evidence="14">
    <location>
        <begin position="72"/>
        <end position="89"/>
    </location>
</feature>
<evidence type="ECO:0000256" key="6">
    <source>
        <dbReference type="ARBA" id="ARBA00022475"/>
    </source>
</evidence>
<dbReference type="InterPro" id="IPR047664">
    <property type="entry name" value="SWEET"/>
</dbReference>
<evidence type="ECO:0000313" key="15">
    <source>
        <dbReference type="EMBL" id="KAK3248045.1"/>
    </source>
</evidence>
<evidence type="ECO:0000256" key="12">
    <source>
        <dbReference type="ARBA" id="ARBA00023136"/>
    </source>
</evidence>
<evidence type="ECO:0000256" key="13">
    <source>
        <dbReference type="ARBA" id="ARBA00037238"/>
    </source>
</evidence>
<dbReference type="PANTHER" id="PTHR10791:SF30">
    <property type="entry name" value="SUGAR TRANSPORTER SWEET1"/>
    <property type="match status" value="1"/>
</dbReference>
<keyword evidence="11" id="KW-0333">Golgi apparatus</keyword>
<evidence type="ECO:0000256" key="11">
    <source>
        <dbReference type="ARBA" id="ARBA00023034"/>
    </source>
</evidence>
<gene>
    <name evidence="15" type="ORF">CYMTET_42481</name>
</gene>
<dbReference type="Gene3D" id="1.20.1280.290">
    <property type="match status" value="2"/>
</dbReference>
<comment type="subcellular location">
    <subcellularLocation>
        <location evidence="1">Cell membrane</location>
        <topology evidence="1">Multi-pass membrane protein</topology>
    </subcellularLocation>
    <subcellularLocation>
        <location evidence="2">Golgi apparatus membrane</location>
        <topology evidence="2">Multi-pass membrane protein</topology>
    </subcellularLocation>
</comment>
<dbReference type="FunFam" id="1.20.1280.290:FF:000004">
    <property type="entry name" value="Sugar transporter SWEET"/>
    <property type="match status" value="1"/>
</dbReference>
<sequence>MFGALGFLKTCATLSAMALFTSGMDTIRIIKANQSCGSFSSFPFASTCLNCLIWTLYGILLKSYVPLVVTNLYGSVFSAFCLWSYSQYANLEQRSAVKKQVAVIVAVFVAAVAFCAAVHQENEVQSAAVFYVGLLGCTLCIIMFGSPLSTIAEVIRTKNSESMPFFLCCLSASTSFLWACFGMSIEDAFVYVPNIVGAVLSSVQLVLLFMYPSDAKATLPHHAH</sequence>
<keyword evidence="16" id="KW-1185">Reference proteome</keyword>
<evidence type="ECO:0000256" key="9">
    <source>
        <dbReference type="ARBA" id="ARBA00022737"/>
    </source>
</evidence>
<evidence type="ECO:0000313" key="16">
    <source>
        <dbReference type="Proteomes" id="UP001190700"/>
    </source>
</evidence>
<dbReference type="InterPro" id="IPR004316">
    <property type="entry name" value="SWEET_rpt"/>
</dbReference>
<evidence type="ECO:0000256" key="14">
    <source>
        <dbReference type="SAM" id="Phobius"/>
    </source>
</evidence>
<accession>A0AAE0C5S3</accession>
<evidence type="ECO:0000256" key="4">
    <source>
        <dbReference type="ARBA" id="ARBA00021741"/>
    </source>
</evidence>
<dbReference type="GO" id="GO:0005886">
    <property type="term" value="C:plasma membrane"/>
    <property type="evidence" value="ECO:0007669"/>
    <property type="project" value="UniProtKB-SubCell"/>
</dbReference>
<feature type="transmembrane region" description="Helical" evidence="14">
    <location>
        <begin position="165"/>
        <end position="185"/>
    </location>
</feature>
<comment type="function">
    <text evidence="13">Mediates both low-affinity uptake and efflux of sugar across the plasma membrane.</text>
</comment>
<comment type="caution">
    <text evidence="15">The sequence shown here is derived from an EMBL/GenBank/DDBJ whole genome shotgun (WGS) entry which is preliminary data.</text>
</comment>
<evidence type="ECO:0000256" key="8">
    <source>
        <dbReference type="ARBA" id="ARBA00022692"/>
    </source>
</evidence>
<evidence type="ECO:0000256" key="7">
    <source>
        <dbReference type="ARBA" id="ARBA00022597"/>
    </source>
</evidence>
<keyword evidence="12 14" id="KW-0472">Membrane</keyword>
<keyword evidence="5" id="KW-0813">Transport</keyword>
<reference evidence="15 16" key="1">
    <citation type="journal article" date="2015" name="Genome Biol. Evol.">
        <title>Comparative Genomics of a Bacterivorous Green Alga Reveals Evolutionary Causalities and Consequences of Phago-Mixotrophic Mode of Nutrition.</title>
        <authorList>
            <person name="Burns J.A."/>
            <person name="Paasch A."/>
            <person name="Narechania A."/>
            <person name="Kim E."/>
        </authorList>
    </citation>
    <scope>NUCLEOTIDE SEQUENCE [LARGE SCALE GENOMIC DNA]</scope>
    <source>
        <strain evidence="15 16">PLY_AMNH</strain>
    </source>
</reference>
<name>A0AAE0C5S3_9CHLO</name>
<evidence type="ECO:0000256" key="1">
    <source>
        <dbReference type="ARBA" id="ARBA00004651"/>
    </source>
</evidence>
<keyword evidence="6" id="KW-1003">Cell membrane</keyword>
<comment type="similarity">
    <text evidence="3">Belongs to the SWEET sugar transporter family.</text>
</comment>
<evidence type="ECO:0000256" key="2">
    <source>
        <dbReference type="ARBA" id="ARBA00004653"/>
    </source>
</evidence>
<keyword evidence="9" id="KW-0677">Repeat</keyword>
<keyword evidence="10 14" id="KW-1133">Transmembrane helix</keyword>
<feature type="transmembrane region" description="Helical" evidence="14">
    <location>
        <begin position="39"/>
        <end position="60"/>
    </location>
</feature>
<dbReference type="GO" id="GO:0051119">
    <property type="term" value="F:sugar transmembrane transporter activity"/>
    <property type="evidence" value="ECO:0007669"/>
    <property type="project" value="InterPro"/>
</dbReference>
<dbReference type="PANTHER" id="PTHR10791">
    <property type="entry name" value="RAG1-ACTIVATING PROTEIN 1"/>
    <property type="match status" value="1"/>
</dbReference>
<dbReference type="Pfam" id="PF03083">
    <property type="entry name" value="MtN3_slv"/>
    <property type="match status" value="2"/>
</dbReference>
<feature type="transmembrane region" description="Helical" evidence="14">
    <location>
        <begin position="125"/>
        <end position="144"/>
    </location>
</feature>